<dbReference type="GO" id="GO:0003676">
    <property type="term" value="F:nucleic acid binding"/>
    <property type="evidence" value="ECO:0007669"/>
    <property type="project" value="InterPro"/>
</dbReference>
<dbReference type="GO" id="GO:0015074">
    <property type="term" value="P:DNA integration"/>
    <property type="evidence" value="ECO:0007669"/>
    <property type="project" value="InterPro"/>
</dbReference>
<accession>A0A1M5FF75</accession>
<dbReference type="InterPro" id="IPR048020">
    <property type="entry name" value="Transpos_IS3"/>
</dbReference>
<name>A0A1M5FF75_9BURK</name>
<evidence type="ECO:0000313" key="3">
    <source>
        <dbReference type="Proteomes" id="UP000184327"/>
    </source>
</evidence>
<dbReference type="InterPro" id="IPR025948">
    <property type="entry name" value="HTH-like_dom"/>
</dbReference>
<dbReference type="Pfam" id="PF00665">
    <property type="entry name" value="rve"/>
    <property type="match status" value="1"/>
</dbReference>
<dbReference type="PANTHER" id="PTHR46889:SF4">
    <property type="entry name" value="TRANSPOSASE INSO FOR INSERTION SEQUENCE ELEMENT IS911B-RELATED"/>
    <property type="match status" value="1"/>
</dbReference>
<dbReference type="InterPro" id="IPR012337">
    <property type="entry name" value="RNaseH-like_sf"/>
</dbReference>
<dbReference type="InterPro" id="IPR036397">
    <property type="entry name" value="RNaseH_sf"/>
</dbReference>
<dbReference type="PANTHER" id="PTHR46889">
    <property type="entry name" value="TRANSPOSASE INSF FOR INSERTION SEQUENCE IS3B-RELATED"/>
    <property type="match status" value="1"/>
</dbReference>
<dbReference type="InterPro" id="IPR050900">
    <property type="entry name" value="Transposase_IS3/IS150/IS904"/>
</dbReference>
<dbReference type="Pfam" id="PF13333">
    <property type="entry name" value="rve_2"/>
    <property type="match status" value="1"/>
</dbReference>
<keyword evidence="3" id="KW-1185">Reference proteome</keyword>
<dbReference type="Pfam" id="PF13276">
    <property type="entry name" value="HTH_21"/>
    <property type="match status" value="1"/>
</dbReference>
<dbReference type="NCBIfam" id="NF033516">
    <property type="entry name" value="transpos_IS3"/>
    <property type="match status" value="1"/>
</dbReference>
<evidence type="ECO:0000313" key="2">
    <source>
        <dbReference type="EMBL" id="SHF90155.1"/>
    </source>
</evidence>
<reference evidence="2 3" key="1">
    <citation type="submission" date="2016-11" db="EMBL/GenBank/DDBJ databases">
        <authorList>
            <person name="Jaros S."/>
            <person name="Januszkiewicz K."/>
            <person name="Wedrychowicz H."/>
        </authorList>
    </citation>
    <scope>NUCLEOTIDE SEQUENCE [LARGE SCALE GENOMIC DNA]</scope>
    <source>
        <strain evidence="2 3">DSM 16112</strain>
    </source>
</reference>
<gene>
    <name evidence="2" type="ORF">SAMN02745117_02799</name>
</gene>
<feature type="domain" description="Integrase catalytic" evidence="1">
    <location>
        <begin position="94"/>
        <end position="268"/>
    </location>
</feature>
<dbReference type="EMBL" id="FQUZ01000058">
    <property type="protein sequence ID" value="SHF90155.1"/>
    <property type="molecule type" value="Genomic_DNA"/>
</dbReference>
<evidence type="ECO:0000259" key="1">
    <source>
        <dbReference type="PROSITE" id="PS50994"/>
    </source>
</evidence>
<dbReference type="InterPro" id="IPR001584">
    <property type="entry name" value="Integrase_cat-core"/>
</dbReference>
<dbReference type="Proteomes" id="UP000184327">
    <property type="component" value="Unassembled WGS sequence"/>
</dbReference>
<sequence>MCKHLQVSSSGYYEWRARTPSRRQLRNAQLCEQIRKIHQASDCTYGAPRVHAQLRHQGQVVNLKRVERLMRMMGLQGVSRRRGFVVTTQRDGKHEAAPDLVKRCFAADDINQLWVADMSYIPTWQGFFYLAVVIDVFSRKVVGWAFGSRMTADLVVAALNMALYTRKPERVIHHSDQGSQYTSLAFGQRCKEMKVTPSMGTVGDAYDNAMAESFFASLECELIDRRSWPTKAGAKRDIFSWIEGWYNPHRLHSGIGYLSPVEFEKRRKGSKKSVSKPTPEMADPVFYTLR</sequence>
<dbReference type="PROSITE" id="PS50994">
    <property type="entry name" value="INTEGRASE"/>
    <property type="match status" value="1"/>
</dbReference>
<protein>
    <submittedName>
        <fullName evidence="2">Putative transposase</fullName>
    </submittedName>
</protein>
<dbReference type="Gene3D" id="3.30.420.10">
    <property type="entry name" value="Ribonuclease H-like superfamily/Ribonuclease H"/>
    <property type="match status" value="1"/>
</dbReference>
<dbReference type="SUPFAM" id="SSF53098">
    <property type="entry name" value="Ribonuclease H-like"/>
    <property type="match status" value="1"/>
</dbReference>
<dbReference type="AlphaFoldDB" id="A0A1M5FF75"/>
<organism evidence="2 3">
    <name type="scientific">Lampropedia hyalina DSM 16112</name>
    <dbReference type="NCBI Taxonomy" id="1122156"/>
    <lineage>
        <taxon>Bacteria</taxon>
        <taxon>Pseudomonadati</taxon>
        <taxon>Pseudomonadota</taxon>
        <taxon>Betaproteobacteria</taxon>
        <taxon>Burkholderiales</taxon>
        <taxon>Comamonadaceae</taxon>
        <taxon>Lampropedia</taxon>
    </lineage>
</organism>
<proteinExistence type="predicted"/>